<keyword evidence="6" id="KW-1185">Reference proteome</keyword>
<dbReference type="AlphaFoldDB" id="E8QYH7"/>
<organism evidence="5 6">
    <name type="scientific">Isosphaera pallida (strain ATCC 43644 / DSM 9630 / IS1B)</name>
    <dbReference type="NCBI Taxonomy" id="575540"/>
    <lineage>
        <taxon>Bacteria</taxon>
        <taxon>Pseudomonadati</taxon>
        <taxon>Planctomycetota</taxon>
        <taxon>Planctomycetia</taxon>
        <taxon>Isosphaerales</taxon>
        <taxon>Isosphaeraceae</taxon>
        <taxon>Isosphaera</taxon>
    </lineage>
</organism>
<dbReference type="InterPro" id="IPR051016">
    <property type="entry name" value="Diverse_Substrate_AcTransf"/>
</dbReference>
<dbReference type="STRING" id="575540.Isop_3603"/>
<dbReference type="GO" id="GO:0008080">
    <property type="term" value="F:N-acetyltransferase activity"/>
    <property type="evidence" value="ECO:0007669"/>
    <property type="project" value="TreeGrafter"/>
</dbReference>
<accession>E8QYH7</accession>
<dbReference type="Pfam" id="PF00583">
    <property type="entry name" value="Acetyltransf_1"/>
    <property type="match status" value="1"/>
</dbReference>
<evidence type="ECO:0000313" key="5">
    <source>
        <dbReference type="EMBL" id="ADV64160.1"/>
    </source>
</evidence>
<feature type="domain" description="N-acetyltransferase" evidence="4">
    <location>
        <begin position="7"/>
        <end position="167"/>
    </location>
</feature>
<dbReference type="CDD" id="cd04301">
    <property type="entry name" value="NAT_SF"/>
    <property type="match status" value="1"/>
</dbReference>
<gene>
    <name evidence="5" type="ordered locus">Isop_3603</name>
</gene>
<protein>
    <submittedName>
        <fullName evidence="5">GCN5-related N-acetyltransferase</fullName>
    </submittedName>
</protein>
<proteinExistence type="inferred from homology"/>
<evidence type="ECO:0000313" key="6">
    <source>
        <dbReference type="Proteomes" id="UP000008631"/>
    </source>
</evidence>
<dbReference type="SUPFAM" id="SSF55729">
    <property type="entry name" value="Acyl-CoA N-acyltransferases (Nat)"/>
    <property type="match status" value="1"/>
</dbReference>
<name>E8QYH7_ISOPI</name>
<keyword evidence="3" id="KW-0012">Acyltransferase</keyword>
<evidence type="ECO:0000256" key="3">
    <source>
        <dbReference type="ARBA" id="ARBA00023315"/>
    </source>
</evidence>
<dbReference type="PANTHER" id="PTHR10545">
    <property type="entry name" value="DIAMINE N-ACETYLTRANSFERASE"/>
    <property type="match status" value="1"/>
</dbReference>
<dbReference type="PROSITE" id="PS51186">
    <property type="entry name" value="GNAT"/>
    <property type="match status" value="1"/>
</dbReference>
<dbReference type="FunFam" id="3.40.630.30:FF:000064">
    <property type="entry name" value="GNAT family acetyltransferase"/>
    <property type="match status" value="1"/>
</dbReference>
<reference key="1">
    <citation type="submission" date="2010-11" db="EMBL/GenBank/DDBJ databases">
        <title>The complete sequence of chromosome of Isophaera pallida ATCC 43644.</title>
        <authorList>
            <consortium name="US DOE Joint Genome Institute (JGI-PGF)"/>
            <person name="Lucas S."/>
            <person name="Copeland A."/>
            <person name="Lapidus A."/>
            <person name="Bruce D."/>
            <person name="Goodwin L."/>
            <person name="Pitluck S."/>
            <person name="Kyrpides N."/>
            <person name="Mavromatis K."/>
            <person name="Pagani I."/>
            <person name="Ivanova N."/>
            <person name="Saunders E."/>
            <person name="Brettin T."/>
            <person name="Detter J.C."/>
            <person name="Han C."/>
            <person name="Tapia R."/>
            <person name="Land M."/>
            <person name="Hauser L."/>
            <person name="Markowitz V."/>
            <person name="Cheng J.-F."/>
            <person name="Hugenholtz P."/>
            <person name="Woyke T."/>
            <person name="Wu D."/>
            <person name="Eisen J.A."/>
        </authorList>
    </citation>
    <scope>NUCLEOTIDE SEQUENCE</scope>
    <source>
        <strain>ATCC 43644</strain>
    </source>
</reference>
<dbReference type="InterPro" id="IPR000182">
    <property type="entry name" value="GNAT_dom"/>
</dbReference>
<keyword evidence="2" id="KW-0808">Transferase</keyword>
<dbReference type="InParanoid" id="E8QYH7"/>
<dbReference type="InterPro" id="IPR016181">
    <property type="entry name" value="Acyl_CoA_acyltransferase"/>
</dbReference>
<dbReference type="Gene3D" id="3.40.630.30">
    <property type="match status" value="1"/>
</dbReference>
<dbReference type="HOGENOM" id="CLU_013985_41_3_0"/>
<dbReference type="EMBL" id="CP002353">
    <property type="protein sequence ID" value="ADV64160.1"/>
    <property type="molecule type" value="Genomic_DNA"/>
</dbReference>
<dbReference type="Proteomes" id="UP000008631">
    <property type="component" value="Chromosome"/>
</dbReference>
<evidence type="ECO:0000256" key="1">
    <source>
        <dbReference type="ARBA" id="ARBA00008694"/>
    </source>
</evidence>
<comment type="similarity">
    <text evidence="1">Belongs to the acetyltransferase family.</text>
</comment>
<dbReference type="eggNOG" id="COG0456">
    <property type="taxonomic scope" value="Bacteria"/>
</dbReference>
<dbReference type="PANTHER" id="PTHR10545:SF29">
    <property type="entry name" value="GH14572P-RELATED"/>
    <property type="match status" value="1"/>
</dbReference>
<dbReference type="OrthoDB" id="9792929at2"/>
<dbReference type="RefSeq" id="WP_013566448.1">
    <property type="nucleotide sequence ID" value="NC_014962.1"/>
</dbReference>
<sequence>MTTAVPFTIRPAHPDDCPAIDALIRELAVYEKLEHLVKSSPQALRTHLFESSGFVEAIVAEIEDEAQERRIVGFALFFSTYSTFRGQAGLYLEDLYVQPPYRGAGIGKALLASVAARAVERGCGRLEWSVLNWNEPAIGFYRALGATPLDEWTMYRIDEEPLRRLADFAPVGRPSKRPN</sequence>
<evidence type="ECO:0000256" key="2">
    <source>
        <dbReference type="ARBA" id="ARBA00022679"/>
    </source>
</evidence>
<reference evidence="5 6" key="2">
    <citation type="journal article" date="2011" name="Stand. Genomic Sci.">
        <title>Complete genome sequence of Isosphaera pallida type strain (IS1B).</title>
        <authorList>
            <consortium name="US DOE Joint Genome Institute (JGI-PGF)"/>
            <person name="Goker M."/>
            <person name="Cleland D."/>
            <person name="Saunders E."/>
            <person name="Lapidus A."/>
            <person name="Nolan M."/>
            <person name="Lucas S."/>
            <person name="Hammon N."/>
            <person name="Deshpande S."/>
            <person name="Cheng J.F."/>
            <person name="Tapia R."/>
            <person name="Han C."/>
            <person name="Goodwin L."/>
            <person name="Pitluck S."/>
            <person name="Liolios K."/>
            <person name="Pagani I."/>
            <person name="Ivanova N."/>
            <person name="Mavromatis K."/>
            <person name="Pati A."/>
            <person name="Chen A."/>
            <person name="Palaniappan K."/>
            <person name="Land M."/>
            <person name="Hauser L."/>
            <person name="Chang Y.J."/>
            <person name="Jeffries C.D."/>
            <person name="Detter J.C."/>
            <person name="Beck B."/>
            <person name="Woyke T."/>
            <person name="Bristow J."/>
            <person name="Eisen J.A."/>
            <person name="Markowitz V."/>
            <person name="Hugenholtz P."/>
            <person name="Kyrpides N.C."/>
            <person name="Klenk H.P."/>
        </authorList>
    </citation>
    <scope>NUCLEOTIDE SEQUENCE [LARGE SCALE GENOMIC DNA]</scope>
    <source>
        <strain evidence="6">ATCC 43644 / DSM 9630 / IS1B</strain>
    </source>
</reference>
<evidence type="ECO:0000259" key="4">
    <source>
        <dbReference type="PROSITE" id="PS51186"/>
    </source>
</evidence>
<dbReference type="KEGG" id="ipa:Isop_3603"/>